<name>A0A8H6IFX6_9AGAR</name>
<organism evidence="2 3">
    <name type="scientific">Ephemerocybe angulata</name>
    <dbReference type="NCBI Taxonomy" id="980116"/>
    <lineage>
        <taxon>Eukaryota</taxon>
        <taxon>Fungi</taxon>
        <taxon>Dikarya</taxon>
        <taxon>Basidiomycota</taxon>
        <taxon>Agaricomycotina</taxon>
        <taxon>Agaricomycetes</taxon>
        <taxon>Agaricomycetidae</taxon>
        <taxon>Agaricales</taxon>
        <taxon>Agaricineae</taxon>
        <taxon>Psathyrellaceae</taxon>
        <taxon>Ephemerocybe</taxon>
    </lineage>
</organism>
<gene>
    <name evidence="2" type="ORF">DFP72DRAFT_873264</name>
</gene>
<dbReference type="EMBL" id="JACGCI010000005">
    <property type="protein sequence ID" value="KAF6763724.1"/>
    <property type="molecule type" value="Genomic_DNA"/>
</dbReference>
<protein>
    <submittedName>
        <fullName evidence="2">Uncharacterized protein</fullName>
    </submittedName>
</protein>
<comment type="caution">
    <text evidence="2">The sequence shown here is derived from an EMBL/GenBank/DDBJ whole genome shotgun (WGS) entry which is preliminary data.</text>
</comment>
<reference evidence="2 3" key="1">
    <citation type="submission" date="2020-07" db="EMBL/GenBank/DDBJ databases">
        <title>Comparative genomics of pyrophilous fungi reveals a link between fire events and developmental genes.</title>
        <authorList>
            <consortium name="DOE Joint Genome Institute"/>
            <person name="Steindorff A.S."/>
            <person name="Carver A."/>
            <person name="Calhoun S."/>
            <person name="Stillman K."/>
            <person name="Liu H."/>
            <person name="Lipzen A."/>
            <person name="Pangilinan J."/>
            <person name="Labutti K."/>
            <person name="Bruns T.D."/>
            <person name="Grigoriev I.V."/>
        </authorList>
    </citation>
    <scope>NUCLEOTIDE SEQUENCE [LARGE SCALE GENOMIC DNA]</scope>
    <source>
        <strain evidence="2 3">CBS 144469</strain>
    </source>
</reference>
<feature type="region of interest" description="Disordered" evidence="1">
    <location>
        <begin position="145"/>
        <end position="219"/>
    </location>
</feature>
<proteinExistence type="predicted"/>
<sequence>MALLDLPTEILLQIIEYACAPPDYTTVYSLCSTSKELWNLSRGHRFTSALVMGWEALLALEKVYSRLPEDSEEKRKGIVNMYVDLPCLFQAAYPEGPIWCEEYEEDDSPYVFGKDYDLVTTEGEDEGEEGGRMMSDGTEEVEMPVVPGTSQQRTEPEGSGDYEGHIGDDGEHGEGWQDGVSSEQDRSDSEGYEGDSDSHSDDSSDSESELESRELSASAASKLWAELVDITEDAEKARIPSIQGDDQQGLPSSLELYPSEGSDADPSYAPSESISDRVYQNASMSMAEVYRMIEGKGRPGELSTTDDSVLWDTEDDLEFASSLSISESEIQDIKTRAWTDEELNAIPIGDGLGPTKPLDFAFLERDERRSSKMEFELYSALRRLLEANSATLEVFTLHWKPQSDYHPCRLFPILPKLRSLALSRHTSEDYYIGRAPGPYPGDDEDPQRALFPSIERLDYDCSMLRETGWYRRCATLVLGLHRFQYATVPCKWVIAARSNVHSLLPSSLKALRIHCTCEDLGNDRGECREDMARILPSSINLTFVHLADIRQDWLDQLDSPSSSHLPFQIQDQNA</sequence>
<feature type="compositionally biased region" description="Basic and acidic residues" evidence="1">
    <location>
        <begin position="162"/>
        <end position="175"/>
    </location>
</feature>
<dbReference type="OrthoDB" id="2748701at2759"/>
<keyword evidence="3" id="KW-1185">Reference proteome</keyword>
<evidence type="ECO:0000256" key="1">
    <source>
        <dbReference type="SAM" id="MobiDB-lite"/>
    </source>
</evidence>
<evidence type="ECO:0000313" key="2">
    <source>
        <dbReference type="EMBL" id="KAF6763724.1"/>
    </source>
</evidence>
<dbReference type="AlphaFoldDB" id="A0A8H6IFX6"/>
<feature type="region of interest" description="Disordered" evidence="1">
    <location>
        <begin position="239"/>
        <end position="274"/>
    </location>
</feature>
<dbReference type="Proteomes" id="UP000521943">
    <property type="component" value="Unassembled WGS sequence"/>
</dbReference>
<evidence type="ECO:0000313" key="3">
    <source>
        <dbReference type="Proteomes" id="UP000521943"/>
    </source>
</evidence>
<accession>A0A8H6IFX6</accession>